<dbReference type="AlphaFoldDB" id="A0A2K1Z5M4"/>
<evidence type="ECO:0000313" key="2">
    <source>
        <dbReference type="Proteomes" id="UP000006729"/>
    </source>
</evidence>
<protein>
    <submittedName>
        <fullName evidence="1">Uncharacterized protein</fullName>
    </submittedName>
</protein>
<sequence>MEEEASFYPQCSATAYSIAVRFHGSDENQPYDRWLVIYGHLEQNDGKRYETDKLPRSIDSIFSSFLMLGGFEPCRILCEALGTMLQLRYSSKRRLMARDYLKQEKREVGILRDCRVNHMRAYARGHR</sequence>
<dbReference type="Proteomes" id="UP000006729">
    <property type="component" value="Chromosome 9"/>
</dbReference>
<accession>A0A2K1Z5M4</accession>
<organism evidence="1 2">
    <name type="scientific">Populus trichocarpa</name>
    <name type="common">Western balsam poplar</name>
    <name type="synonym">Populus balsamifera subsp. trichocarpa</name>
    <dbReference type="NCBI Taxonomy" id="3694"/>
    <lineage>
        <taxon>Eukaryota</taxon>
        <taxon>Viridiplantae</taxon>
        <taxon>Streptophyta</taxon>
        <taxon>Embryophyta</taxon>
        <taxon>Tracheophyta</taxon>
        <taxon>Spermatophyta</taxon>
        <taxon>Magnoliopsida</taxon>
        <taxon>eudicotyledons</taxon>
        <taxon>Gunneridae</taxon>
        <taxon>Pentapetalae</taxon>
        <taxon>rosids</taxon>
        <taxon>fabids</taxon>
        <taxon>Malpighiales</taxon>
        <taxon>Salicaceae</taxon>
        <taxon>Saliceae</taxon>
        <taxon>Populus</taxon>
    </lineage>
</organism>
<dbReference type="EMBL" id="CM009298">
    <property type="protein sequence ID" value="PNT20579.1"/>
    <property type="molecule type" value="Genomic_DNA"/>
</dbReference>
<keyword evidence="2" id="KW-1185">Reference proteome</keyword>
<dbReference type="InParanoid" id="A0A2K1Z5M4"/>
<proteinExistence type="predicted"/>
<gene>
    <name evidence="1" type="ORF">POPTR_009G099900</name>
</gene>
<evidence type="ECO:0000313" key="1">
    <source>
        <dbReference type="EMBL" id="PNT20579.1"/>
    </source>
</evidence>
<name>A0A2K1Z5M4_POPTR</name>
<reference evidence="1 2" key="1">
    <citation type="journal article" date="2006" name="Science">
        <title>The genome of black cottonwood, Populus trichocarpa (Torr. &amp; Gray).</title>
        <authorList>
            <person name="Tuskan G.A."/>
            <person name="Difazio S."/>
            <person name="Jansson S."/>
            <person name="Bohlmann J."/>
            <person name="Grigoriev I."/>
            <person name="Hellsten U."/>
            <person name="Putnam N."/>
            <person name="Ralph S."/>
            <person name="Rombauts S."/>
            <person name="Salamov A."/>
            <person name="Schein J."/>
            <person name="Sterck L."/>
            <person name="Aerts A."/>
            <person name="Bhalerao R.R."/>
            <person name="Bhalerao R.P."/>
            <person name="Blaudez D."/>
            <person name="Boerjan W."/>
            <person name="Brun A."/>
            <person name="Brunner A."/>
            <person name="Busov V."/>
            <person name="Campbell M."/>
            <person name="Carlson J."/>
            <person name="Chalot M."/>
            <person name="Chapman J."/>
            <person name="Chen G.L."/>
            <person name="Cooper D."/>
            <person name="Coutinho P.M."/>
            <person name="Couturier J."/>
            <person name="Covert S."/>
            <person name="Cronk Q."/>
            <person name="Cunningham R."/>
            <person name="Davis J."/>
            <person name="Degroeve S."/>
            <person name="Dejardin A."/>
            <person name="Depamphilis C."/>
            <person name="Detter J."/>
            <person name="Dirks B."/>
            <person name="Dubchak I."/>
            <person name="Duplessis S."/>
            <person name="Ehlting J."/>
            <person name="Ellis B."/>
            <person name="Gendler K."/>
            <person name="Goodstein D."/>
            <person name="Gribskov M."/>
            <person name="Grimwood J."/>
            <person name="Groover A."/>
            <person name="Gunter L."/>
            <person name="Hamberger B."/>
            <person name="Heinze B."/>
            <person name="Helariutta Y."/>
            <person name="Henrissat B."/>
            <person name="Holligan D."/>
            <person name="Holt R."/>
            <person name="Huang W."/>
            <person name="Islam-Faridi N."/>
            <person name="Jones S."/>
            <person name="Jones-Rhoades M."/>
            <person name="Jorgensen R."/>
            <person name="Joshi C."/>
            <person name="Kangasjarvi J."/>
            <person name="Karlsson J."/>
            <person name="Kelleher C."/>
            <person name="Kirkpatrick R."/>
            <person name="Kirst M."/>
            <person name="Kohler A."/>
            <person name="Kalluri U."/>
            <person name="Larimer F."/>
            <person name="Leebens-Mack J."/>
            <person name="Leple J.C."/>
            <person name="Locascio P."/>
            <person name="Lou Y."/>
            <person name="Lucas S."/>
            <person name="Martin F."/>
            <person name="Montanini B."/>
            <person name="Napoli C."/>
            <person name="Nelson D.R."/>
            <person name="Nelson C."/>
            <person name="Nieminen K."/>
            <person name="Nilsson O."/>
            <person name="Pereda V."/>
            <person name="Peter G."/>
            <person name="Philippe R."/>
            <person name="Pilate G."/>
            <person name="Poliakov A."/>
            <person name="Razumovskaya J."/>
            <person name="Richardson P."/>
            <person name="Rinaldi C."/>
            <person name="Ritland K."/>
            <person name="Rouze P."/>
            <person name="Ryaboy D."/>
            <person name="Schmutz J."/>
            <person name="Schrader J."/>
            <person name="Segerman B."/>
            <person name="Shin H."/>
            <person name="Siddiqui A."/>
            <person name="Sterky F."/>
            <person name="Terry A."/>
            <person name="Tsai C.J."/>
            <person name="Uberbacher E."/>
            <person name="Unneberg P."/>
            <person name="Vahala J."/>
            <person name="Wall K."/>
            <person name="Wessler S."/>
            <person name="Yang G."/>
            <person name="Yin T."/>
            <person name="Douglas C."/>
            <person name="Marra M."/>
            <person name="Sandberg G."/>
            <person name="Van de Peer Y."/>
            <person name="Rokhsar D."/>
        </authorList>
    </citation>
    <scope>NUCLEOTIDE SEQUENCE [LARGE SCALE GENOMIC DNA]</scope>
    <source>
        <strain evidence="2">cv. Nisqually</strain>
    </source>
</reference>